<dbReference type="Proteomes" id="UP000318478">
    <property type="component" value="Unassembled WGS sequence"/>
</dbReference>
<dbReference type="EMBL" id="SJPO01000002">
    <property type="protein sequence ID" value="TWT78494.1"/>
    <property type="molecule type" value="Genomic_DNA"/>
</dbReference>
<dbReference type="GO" id="GO:0000272">
    <property type="term" value="P:polysaccharide catabolic process"/>
    <property type="evidence" value="ECO:0007669"/>
    <property type="project" value="InterPro"/>
</dbReference>
<organism evidence="2 3">
    <name type="scientific">Posidoniimonas polymericola</name>
    <dbReference type="NCBI Taxonomy" id="2528002"/>
    <lineage>
        <taxon>Bacteria</taxon>
        <taxon>Pseudomonadati</taxon>
        <taxon>Planctomycetota</taxon>
        <taxon>Planctomycetia</taxon>
        <taxon>Pirellulales</taxon>
        <taxon>Lacipirellulaceae</taxon>
        <taxon>Posidoniimonas</taxon>
    </lineage>
</organism>
<evidence type="ECO:0000259" key="1">
    <source>
        <dbReference type="PROSITE" id="PS51766"/>
    </source>
</evidence>
<dbReference type="SUPFAM" id="SSF63446">
    <property type="entry name" value="Type I dockerin domain"/>
    <property type="match status" value="1"/>
</dbReference>
<gene>
    <name evidence="2" type="ORF">Pla123a_12860</name>
</gene>
<feature type="domain" description="Dockerin" evidence="1">
    <location>
        <begin position="2055"/>
        <end position="2120"/>
    </location>
</feature>
<keyword evidence="3" id="KW-1185">Reference proteome</keyword>
<comment type="caution">
    <text evidence="2">The sequence shown here is derived from an EMBL/GenBank/DDBJ whole genome shotgun (WGS) entry which is preliminary data.</text>
</comment>
<dbReference type="InterPro" id="IPR012332">
    <property type="entry name" value="Autotransporter_pectin_lyase_C"/>
</dbReference>
<protein>
    <recommendedName>
        <fullName evidence="1">Dockerin domain-containing protein</fullName>
    </recommendedName>
</protein>
<dbReference type="Gene3D" id="2.160.20.20">
    <property type="match status" value="1"/>
</dbReference>
<proteinExistence type="predicted"/>
<dbReference type="InterPro" id="IPR016134">
    <property type="entry name" value="Dockerin_dom"/>
</dbReference>
<dbReference type="Gene3D" id="1.10.1330.10">
    <property type="entry name" value="Dockerin domain"/>
    <property type="match status" value="1"/>
</dbReference>
<evidence type="ECO:0000313" key="2">
    <source>
        <dbReference type="EMBL" id="TWT78494.1"/>
    </source>
</evidence>
<dbReference type="InterPro" id="IPR018247">
    <property type="entry name" value="EF_Hand_1_Ca_BS"/>
</dbReference>
<dbReference type="InterPro" id="IPR002105">
    <property type="entry name" value="Dockerin_1_rpt"/>
</dbReference>
<dbReference type="Pfam" id="PF00404">
    <property type="entry name" value="Dockerin_1"/>
    <property type="match status" value="1"/>
</dbReference>
<name>A0A5C5YU02_9BACT</name>
<dbReference type="GO" id="GO:0004553">
    <property type="term" value="F:hydrolase activity, hydrolyzing O-glycosyl compounds"/>
    <property type="evidence" value="ECO:0007669"/>
    <property type="project" value="InterPro"/>
</dbReference>
<dbReference type="InterPro" id="IPR036439">
    <property type="entry name" value="Dockerin_dom_sf"/>
</dbReference>
<dbReference type="PROSITE" id="PS00018">
    <property type="entry name" value="EF_HAND_1"/>
    <property type="match status" value="1"/>
</dbReference>
<reference evidence="2 3" key="1">
    <citation type="submission" date="2019-02" db="EMBL/GenBank/DDBJ databases">
        <title>Deep-cultivation of Planctomycetes and their phenomic and genomic characterization uncovers novel biology.</title>
        <authorList>
            <person name="Wiegand S."/>
            <person name="Jogler M."/>
            <person name="Boedeker C."/>
            <person name="Pinto D."/>
            <person name="Vollmers J."/>
            <person name="Rivas-Marin E."/>
            <person name="Kohn T."/>
            <person name="Peeters S.H."/>
            <person name="Heuer A."/>
            <person name="Rast P."/>
            <person name="Oberbeckmann S."/>
            <person name="Bunk B."/>
            <person name="Jeske O."/>
            <person name="Meyerdierks A."/>
            <person name="Storesund J.E."/>
            <person name="Kallscheuer N."/>
            <person name="Luecker S."/>
            <person name="Lage O.M."/>
            <person name="Pohl T."/>
            <person name="Merkel B.J."/>
            <person name="Hornburger P."/>
            <person name="Mueller R.-W."/>
            <person name="Bruemmer F."/>
            <person name="Labrenz M."/>
            <person name="Spormann A.M."/>
            <person name="Op Den Camp H."/>
            <person name="Overmann J."/>
            <person name="Amann R."/>
            <person name="Jetten M.S.M."/>
            <person name="Mascher T."/>
            <person name="Medema M.H."/>
            <person name="Devos D.P."/>
            <person name="Kaster A.-K."/>
            <person name="Ovreas L."/>
            <person name="Rohde M."/>
            <person name="Galperin M.Y."/>
            <person name="Jogler C."/>
        </authorList>
    </citation>
    <scope>NUCLEOTIDE SEQUENCE [LARGE SCALE GENOMIC DNA]</scope>
    <source>
        <strain evidence="2 3">Pla123a</strain>
    </source>
</reference>
<sequence length="2157" mass="217522">MVSLVLPGGRCSGQSDPSTFTTVIDVPPELLDGVTLLPDTQLNVLEGGTVGHELAAGTYYSNGNIEVNVLGGDIGDDFSAYTGTTVNVVDGSIGNNFTFRGEVHLLGGVIGDSMYPQGPFTWSGGVLGKFLGGPYGVNNEMTIVGDNFTLDGVLVTQLPGYQWGRPLQVPAYATLSGTLTDGTPFIFRNVSHGKLPSQGVLLQHQTTPAPIPREFIASEGEPPIGIRFGQTLIVDEGSTVPDYLRVAPGATLEVTGGMIGQDARVLDADVTMTSGTIGDFFSATGESTVTISDGIVGDYFSLYDGSELLITGGVVGSRFSADSESRVRIQGGVFGARLAVAGELALVGADFRLNGAPLSGLDSIGDSVMLSIPAGSVLSGTLADGMPFSLAAAYDTGQWPDRLPDTPIRLERVEATPITGPTLITASSDEIPRAIGSGQTLLVDEGASVGRNFKAGRGSTVTIQEGGSVGAGLEATNAEINLSGGLIGGDLEAFDGSIVNLNEGALDGELFLFGSTLNLKNVILNRRSLVRSGSVVNIDGGSATGSRIYISESIINLRSGVIGDGLMLQDNSHLNVFGGSVRQGLQSENSSVNVSGGVVLQGFTATASSVSLSGGEIQSAFKATQSVVEVTGGVIGDDAAFTDTALTVAAGQIGHRFSVSDGSVQITGGTFGDEFEVHGAQATLIAGAVFGDDADFLDTPLAVDGGEFGKDFRFYSTSGLAMELTDGALGDSAGIHGPFTMAGGSVGDGLSLSNGVATVYEGQIGDDLLTYSNSTLVFKDGEIGADAYIRGELYFEGGRIGDNLAGDPSSSYFHVSGGTHGSNFRPEGGLSLYGDYFFLNGNPVDGLANGEDSAQLLLANGSVLTGVLSDGTPFAISDLDDDRLPVSAVTLSRTNVPESGPAMVTASSATLPKGIRHGQTLRVDAGGVVPADYSVALGGLAIVESGGVVGANLEVSGAELRIEGGEVGDNLDSFYGTVSLSDGAIGSDFYAIGSVVSISGGAVGANFLAADSTVTIDRGEIGSGFGVLHGGVALVRGGHLEHLYTHEGEVQLSGGTVDRTFAGSGGLIRQSGGHAGDVASPGGKVQIAGGTFASLSPPTGSGAISLEGGLFFLNGEPISGLSAPGDSQVVQLGRTSTLSGVLSDGTPVVISGDLSGWSDSNITLLATDLPAVGPAYVDASVDTVPAGIRQGQTLHVSDGSTIPDNLRLGRGSALEVSVGGFVGKRVHADSAQVALNGGAIDHGLSLFNGSMLEMTDGRLGGTDSAPLPTLVYDSEVDIHGGSLRTIRVYGDSRVSVTGGEVEAMVVHGLSSAAISGGSVGNVYLTARPNSSPLSELLDPGGTATISGDAQIQWLTVDLGSEATVTGGVVESLSVRNGGAVTLSAGEVAGDTYVYNGGTLRVEGGSVRGSGTARGGSDTIITSGRVGPRFSVGGNLILAGGVIADTSISAYSMKVVGGDLRLDDNPVEGLLAEGDSVSVTLPYRAVLTGVLADGTPFVLDHADTARLPGTITLELAELPPLVPGEIVASVDQVPYGIREGQTLRVDSGAVLEDSFTAGRASSLLVEAGGHAGSYLESIDAEVVVAGGAIGEGFDAYNGSRVTLNSGEIGSDFRAIGSSVVINDGTVSDGLNLSTGTLAQQVGGSVGNDFYITDASYHLAGGALGRSGEVREGGVLTVAGGAVGSYLTARAGSTVVVVDGLLGSSFDALSGSTVSIEGGIVDRFFDAKSGSYVSVSGGKLGSGFRAESGSVVDVFGGAFESLTANSGSSLQLSGGSFPDGVSVSGELVLSGGDFRIDGIPVVGLNSPGETAPLSLATGETLTGVFSDGTPFAFSTLDGDRLPTSGGVLHVTELPPVDGSTIVVADASTKIGARGQAVIVEQGGSLLDNFAAGHGSSIRVLPGGAVGRNAEVYSSTVSVLGGAIGDALDIGDGSTLDIHNGSVGAYADVLSGGEVSILGGSLGQDAEIFENATLNVFGGNLEFGLTVRDGGALNIFGTSFTLAGESLDEVLVPNTPYPIDERYVSLNGVLLDGGSLDLFLRSSSFSGGFASGASISVTLLLPGDFNRDGMVDLSDYELWKTSYGSSGGEPGEGADGNYDGRVDAADYSVWRDHLIASVSPSSSTTIPEPRSAAILVACWFVAAALALCRGRSVCLRCLIS</sequence>
<dbReference type="PROSITE" id="PS51766">
    <property type="entry name" value="DOCKERIN"/>
    <property type="match status" value="1"/>
</dbReference>
<evidence type="ECO:0000313" key="3">
    <source>
        <dbReference type="Proteomes" id="UP000318478"/>
    </source>
</evidence>
<accession>A0A5C5YU02</accession>